<dbReference type="RefSeq" id="WP_135759992.1">
    <property type="nucleotide sequence ID" value="NZ_RQHW01000028.1"/>
</dbReference>
<dbReference type="InterPro" id="IPR002850">
    <property type="entry name" value="PIN_toxin-like"/>
</dbReference>
<dbReference type="AlphaFoldDB" id="A0A4V3JY53"/>
<gene>
    <name evidence="2" type="ORF">EHS15_07815</name>
</gene>
<evidence type="ECO:0000313" key="3">
    <source>
        <dbReference type="Proteomes" id="UP000298058"/>
    </source>
</evidence>
<evidence type="ECO:0000259" key="1">
    <source>
        <dbReference type="SMART" id="SM00670"/>
    </source>
</evidence>
<dbReference type="InterPro" id="IPR002716">
    <property type="entry name" value="PIN_dom"/>
</dbReference>
<dbReference type="PANTHER" id="PTHR34610">
    <property type="entry name" value="SSL7007 PROTEIN"/>
    <property type="match status" value="1"/>
</dbReference>
<keyword evidence="3" id="KW-1185">Reference proteome</keyword>
<dbReference type="SUPFAM" id="SSF88723">
    <property type="entry name" value="PIN domain-like"/>
    <property type="match status" value="1"/>
</dbReference>
<name>A0A4V3JY53_9LEPT</name>
<reference evidence="2" key="1">
    <citation type="journal article" date="2019" name="PLoS Negl. Trop. Dis.">
        <title>Revisiting the worldwide diversity of Leptospira species in the environment.</title>
        <authorList>
            <person name="Vincent A.T."/>
            <person name="Schiettekatte O."/>
            <person name="Bourhy P."/>
            <person name="Veyrier F.J."/>
            <person name="Picardeau M."/>
        </authorList>
    </citation>
    <scope>NUCLEOTIDE SEQUENCE [LARGE SCALE GENOMIC DNA]</scope>
    <source>
        <strain evidence="2">201300427</strain>
    </source>
</reference>
<comment type="caution">
    <text evidence="2">The sequence shown here is derived from an EMBL/GenBank/DDBJ whole genome shotgun (WGS) entry which is preliminary data.</text>
</comment>
<organism evidence="2 3">
    <name type="scientific">Leptospira idonii</name>
    <dbReference type="NCBI Taxonomy" id="1193500"/>
    <lineage>
        <taxon>Bacteria</taxon>
        <taxon>Pseudomonadati</taxon>
        <taxon>Spirochaetota</taxon>
        <taxon>Spirochaetia</taxon>
        <taxon>Leptospirales</taxon>
        <taxon>Leptospiraceae</taxon>
        <taxon>Leptospira</taxon>
    </lineage>
</organism>
<dbReference type="SMART" id="SM00670">
    <property type="entry name" value="PINc"/>
    <property type="match status" value="1"/>
</dbReference>
<sequence length="138" mass="15843">MKVLLDTNIYISAFLFKGKPRSIIEDLSDGKFTAFISKHILEELEATLIRPKFKLKANVVFHILQEIKDITSIVINKPLKSYHDLRDRNDFHILETAFSAKVDYLVTGDKDLLSLQGIDQFKIISPDQFVSILSEHKP</sequence>
<dbReference type="OrthoDB" id="335825at2"/>
<dbReference type="PANTHER" id="PTHR34610:SF3">
    <property type="entry name" value="SSL7007 PROTEIN"/>
    <property type="match status" value="1"/>
</dbReference>
<dbReference type="Pfam" id="PF13470">
    <property type="entry name" value="PIN_3"/>
    <property type="match status" value="1"/>
</dbReference>
<dbReference type="InterPro" id="IPR029060">
    <property type="entry name" value="PIN-like_dom_sf"/>
</dbReference>
<evidence type="ECO:0000313" key="2">
    <source>
        <dbReference type="EMBL" id="TGN19676.1"/>
    </source>
</evidence>
<accession>A0A4V3JY53</accession>
<feature type="domain" description="PIN" evidence="1">
    <location>
        <begin position="1"/>
        <end position="114"/>
    </location>
</feature>
<dbReference type="NCBIfam" id="TIGR00305">
    <property type="entry name" value="putative toxin-antitoxin system toxin component, PIN family"/>
    <property type="match status" value="1"/>
</dbReference>
<protein>
    <submittedName>
        <fullName evidence="2">Putative toxin-antitoxin system toxin component, PIN family</fullName>
    </submittedName>
</protein>
<dbReference type="Gene3D" id="3.40.50.1010">
    <property type="entry name" value="5'-nuclease"/>
    <property type="match status" value="1"/>
</dbReference>
<proteinExistence type="predicted"/>
<dbReference type="Proteomes" id="UP000298058">
    <property type="component" value="Unassembled WGS sequence"/>
</dbReference>
<dbReference type="EMBL" id="RQHW01000028">
    <property type="protein sequence ID" value="TGN19676.1"/>
    <property type="molecule type" value="Genomic_DNA"/>
</dbReference>